<organism evidence="7 8">
    <name type="scientific">Schizothecium vesticola</name>
    <dbReference type="NCBI Taxonomy" id="314040"/>
    <lineage>
        <taxon>Eukaryota</taxon>
        <taxon>Fungi</taxon>
        <taxon>Dikarya</taxon>
        <taxon>Ascomycota</taxon>
        <taxon>Pezizomycotina</taxon>
        <taxon>Sordariomycetes</taxon>
        <taxon>Sordariomycetidae</taxon>
        <taxon>Sordariales</taxon>
        <taxon>Schizotheciaceae</taxon>
        <taxon>Schizothecium</taxon>
    </lineage>
</organism>
<name>A0AA40EGC0_9PEZI</name>
<dbReference type="InterPro" id="IPR036396">
    <property type="entry name" value="Cyt_P450_sf"/>
</dbReference>
<reference evidence="7" key="1">
    <citation type="submission" date="2023-06" db="EMBL/GenBank/DDBJ databases">
        <title>Genome-scale phylogeny and comparative genomics of the fungal order Sordariales.</title>
        <authorList>
            <consortium name="Lawrence Berkeley National Laboratory"/>
            <person name="Hensen N."/>
            <person name="Bonometti L."/>
            <person name="Westerberg I."/>
            <person name="Brannstrom I.O."/>
            <person name="Guillou S."/>
            <person name="Cros-Aarteil S."/>
            <person name="Calhoun S."/>
            <person name="Haridas S."/>
            <person name="Kuo A."/>
            <person name="Mondo S."/>
            <person name="Pangilinan J."/>
            <person name="Riley R."/>
            <person name="LaButti K."/>
            <person name="Andreopoulos B."/>
            <person name="Lipzen A."/>
            <person name="Chen C."/>
            <person name="Yanf M."/>
            <person name="Daum C."/>
            <person name="Ng V."/>
            <person name="Clum A."/>
            <person name="Steindorff A."/>
            <person name="Ohm R."/>
            <person name="Martin F."/>
            <person name="Silar P."/>
            <person name="Natvig D."/>
            <person name="Lalanne C."/>
            <person name="Gautier V."/>
            <person name="Ament-velasquez S.L."/>
            <person name="Kruys A."/>
            <person name="Hutchinson M.I."/>
            <person name="Powell A.J."/>
            <person name="Barry K."/>
            <person name="Miller A.N."/>
            <person name="Grigoriev I.V."/>
            <person name="Debuchy R."/>
            <person name="Gladieux P."/>
            <person name="Thoren M.H."/>
            <person name="Johannesson H."/>
        </authorList>
    </citation>
    <scope>NUCLEOTIDE SEQUENCE</scope>
    <source>
        <strain evidence="7">SMH3187-1</strain>
    </source>
</reference>
<dbReference type="PANTHER" id="PTHR46300:SF8">
    <property type="entry name" value="CYTOCHROME P450 2E1"/>
    <property type="match status" value="1"/>
</dbReference>
<dbReference type="InterPro" id="IPR001128">
    <property type="entry name" value="Cyt_P450"/>
</dbReference>
<keyword evidence="3" id="KW-0560">Oxidoreductase</keyword>
<evidence type="ECO:0000313" key="7">
    <source>
        <dbReference type="EMBL" id="KAK0738950.1"/>
    </source>
</evidence>
<gene>
    <name evidence="7" type="ORF">B0T18DRAFT_423274</name>
</gene>
<comment type="cofactor">
    <cofactor evidence="5">
        <name>heme</name>
        <dbReference type="ChEBI" id="CHEBI:30413"/>
    </cofactor>
</comment>
<keyword evidence="2 5" id="KW-0479">Metal-binding</keyword>
<dbReference type="SUPFAM" id="SSF48264">
    <property type="entry name" value="Cytochrome P450"/>
    <property type="match status" value="1"/>
</dbReference>
<sequence length="568" mass="63662">MFGTVHVWISSEQVAHDLLAKRATIYSDRPTIPNLPDNRTSGEYLALLGRTETWKRQRRLCSHLMHTSALSSLHGYPSLERDRFLHQMAADPPSYLEWVEQFTSRTVSRLAWGTPHPAQVLRHTTFGLLETISPSGALPNILSFLRHVPAWASPWKKKEGARKALEERLFRANVGFVEERVGRGEAGGSFIRTVMEEGGDVDEARRVVGLMAIAGALTIGSPIQSYLLAVCHYPEWQRKLQDEIDGVLGGGCPQWEDRERLPTLRAVVKEVIRWRPPVPTGIPHAVEKDDVYNGYFIPAGATIHALEWGITRDETMYPDPEAFNPGRWLDSAYPTYREPLTQYPNLAGFSQFGFGRRTCQGIPIVEQDLFLAMGGLAWAFDICKKRDPATGRDMFVHWNDYTPLLIAKPTKFPFDAHPRSDDKMARVRERYEVARALEEREREEAEGYEFADLGPEGVVDDDVSRQSGGVFQVEEDKGGVGEAKQFDAEEESDPDVPGLLYRGSSASSEGSWPETEWEYGRWGSGSAPCVVSLDGGVAGEWKADGLGVKGKHEPEVRVLDIPGSWRWD</sequence>
<dbReference type="InterPro" id="IPR002401">
    <property type="entry name" value="Cyt_P450_E_grp-I"/>
</dbReference>
<proteinExistence type="inferred from homology"/>
<protein>
    <submittedName>
        <fullName evidence="7">Cytochrome P450</fullName>
    </submittedName>
</protein>
<keyword evidence="4 5" id="KW-0408">Iron</keyword>
<feature type="compositionally biased region" description="Basic and acidic residues" evidence="6">
    <location>
        <begin position="474"/>
        <end position="487"/>
    </location>
</feature>
<dbReference type="Gene3D" id="1.10.630.10">
    <property type="entry name" value="Cytochrome P450"/>
    <property type="match status" value="1"/>
</dbReference>
<dbReference type="GO" id="GO:0004497">
    <property type="term" value="F:monooxygenase activity"/>
    <property type="evidence" value="ECO:0007669"/>
    <property type="project" value="InterPro"/>
</dbReference>
<accession>A0AA40EGC0</accession>
<dbReference type="Proteomes" id="UP001172155">
    <property type="component" value="Unassembled WGS sequence"/>
</dbReference>
<dbReference type="PANTHER" id="PTHR46300">
    <property type="entry name" value="P450, PUTATIVE (EUROFUNG)-RELATED-RELATED"/>
    <property type="match status" value="1"/>
</dbReference>
<evidence type="ECO:0000256" key="3">
    <source>
        <dbReference type="ARBA" id="ARBA00023002"/>
    </source>
</evidence>
<dbReference type="EMBL" id="JAUKUD010000007">
    <property type="protein sequence ID" value="KAK0738950.1"/>
    <property type="molecule type" value="Genomic_DNA"/>
</dbReference>
<evidence type="ECO:0000256" key="6">
    <source>
        <dbReference type="SAM" id="MobiDB-lite"/>
    </source>
</evidence>
<feature type="region of interest" description="Disordered" evidence="6">
    <location>
        <begin position="470"/>
        <end position="497"/>
    </location>
</feature>
<evidence type="ECO:0000313" key="8">
    <source>
        <dbReference type="Proteomes" id="UP001172155"/>
    </source>
</evidence>
<evidence type="ECO:0000256" key="2">
    <source>
        <dbReference type="ARBA" id="ARBA00022723"/>
    </source>
</evidence>
<dbReference type="InterPro" id="IPR050364">
    <property type="entry name" value="Cytochrome_P450_fung"/>
</dbReference>
<feature type="binding site" description="axial binding residue" evidence="5">
    <location>
        <position position="359"/>
    </location>
    <ligand>
        <name>heme</name>
        <dbReference type="ChEBI" id="CHEBI:30413"/>
    </ligand>
    <ligandPart>
        <name>Fe</name>
        <dbReference type="ChEBI" id="CHEBI:18248"/>
    </ligandPart>
</feature>
<comment type="caution">
    <text evidence="7">The sequence shown here is derived from an EMBL/GenBank/DDBJ whole genome shotgun (WGS) entry which is preliminary data.</text>
</comment>
<keyword evidence="5" id="KW-0349">Heme</keyword>
<dbReference type="Pfam" id="PF00067">
    <property type="entry name" value="p450"/>
    <property type="match status" value="1"/>
</dbReference>
<dbReference type="GO" id="GO:0020037">
    <property type="term" value="F:heme binding"/>
    <property type="evidence" value="ECO:0007669"/>
    <property type="project" value="InterPro"/>
</dbReference>
<dbReference type="AlphaFoldDB" id="A0AA40EGC0"/>
<dbReference type="PRINTS" id="PR00385">
    <property type="entry name" value="P450"/>
</dbReference>
<keyword evidence="8" id="KW-1185">Reference proteome</keyword>
<dbReference type="CDD" id="cd11065">
    <property type="entry name" value="CYP64-like"/>
    <property type="match status" value="1"/>
</dbReference>
<dbReference type="GO" id="GO:0016705">
    <property type="term" value="F:oxidoreductase activity, acting on paired donors, with incorporation or reduction of molecular oxygen"/>
    <property type="evidence" value="ECO:0007669"/>
    <property type="project" value="InterPro"/>
</dbReference>
<dbReference type="PRINTS" id="PR00463">
    <property type="entry name" value="EP450I"/>
</dbReference>
<feature type="region of interest" description="Disordered" evidence="6">
    <location>
        <begin position="444"/>
        <end position="463"/>
    </location>
</feature>
<evidence type="ECO:0000256" key="4">
    <source>
        <dbReference type="ARBA" id="ARBA00023004"/>
    </source>
</evidence>
<dbReference type="GO" id="GO:0005506">
    <property type="term" value="F:iron ion binding"/>
    <property type="evidence" value="ECO:0007669"/>
    <property type="project" value="InterPro"/>
</dbReference>
<feature type="region of interest" description="Disordered" evidence="6">
    <location>
        <begin position="502"/>
        <end position="521"/>
    </location>
</feature>
<evidence type="ECO:0000256" key="1">
    <source>
        <dbReference type="ARBA" id="ARBA00010617"/>
    </source>
</evidence>
<comment type="similarity">
    <text evidence="1">Belongs to the cytochrome P450 family.</text>
</comment>
<evidence type="ECO:0000256" key="5">
    <source>
        <dbReference type="PIRSR" id="PIRSR602401-1"/>
    </source>
</evidence>